<accession>A0A2H3B0Q9</accession>
<name>A0A2H3B0Q9_9AGAR</name>
<proteinExistence type="predicted"/>
<dbReference type="EMBL" id="KZ293451">
    <property type="protein sequence ID" value="PBK64481.1"/>
    <property type="molecule type" value="Genomic_DNA"/>
</dbReference>
<keyword evidence="3" id="KW-1185">Reference proteome</keyword>
<sequence>MLRLLLNMCIFPAIIPLASSLIISMESAPVSLQGPPIGLRWEHYDPRNFVLSAFLANGSETMVATTIQAVANFTADRIVDMTFNYTSLSGKDCILFALYPGHGCVSDILHLAPFSVNCFRPRDPFA</sequence>
<feature type="signal peptide" evidence="1">
    <location>
        <begin position="1"/>
        <end position="20"/>
    </location>
</feature>
<dbReference type="Proteomes" id="UP000218334">
    <property type="component" value="Unassembled WGS sequence"/>
</dbReference>
<evidence type="ECO:0000313" key="2">
    <source>
        <dbReference type="EMBL" id="PBK64481.1"/>
    </source>
</evidence>
<reference evidence="3" key="1">
    <citation type="journal article" date="2017" name="Nat. Ecol. Evol.">
        <title>Genome expansion and lineage-specific genetic innovations in the forest pathogenic fungi Armillaria.</title>
        <authorList>
            <person name="Sipos G."/>
            <person name="Prasanna A.N."/>
            <person name="Walter M.C."/>
            <person name="O'Connor E."/>
            <person name="Balint B."/>
            <person name="Krizsan K."/>
            <person name="Kiss B."/>
            <person name="Hess J."/>
            <person name="Varga T."/>
            <person name="Slot J."/>
            <person name="Riley R."/>
            <person name="Boka B."/>
            <person name="Rigling D."/>
            <person name="Barry K."/>
            <person name="Lee J."/>
            <person name="Mihaltcheva S."/>
            <person name="LaButti K."/>
            <person name="Lipzen A."/>
            <person name="Waldron R."/>
            <person name="Moloney N.M."/>
            <person name="Sperisen C."/>
            <person name="Kredics L."/>
            <person name="Vagvoelgyi C."/>
            <person name="Patrignani A."/>
            <person name="Fitzpatrick D."/>
            <person name="Nagy I."/>
            <person name="Doyle S."/>
            <person name="Anderson J.B."/>
            <person name="Grigoriev I.V."/>
            <person name="Gueldener U."/>
            <person name="Muensterkoetter M."/>
            <person name="Nagy L.G."/>
        </authorList>
    </citation>
    <scope>NUCLEOTIDE SEQUENCE [LARGE SCALE GENOMIC DNA]</scope>
    <source>
        <strain evidence="3">28-4</strain>
    </source>
</reference>
<dbReference type="AlphaFoldDB" id="A0A2H3B0Q9"/>
<gene>
    <name evidence="2" type="ORF">ARMSODRAFT_463467</name>
</gene>
<evidence type="ECO:0000313" key="3">
    <source>
        <dbReference type="Proteomes" id="UP000218334"/>
    </source>
</evidence>
<keyword evidence="1" id="KW-0732">Signal</keyword>
<protein>
    <submittedName>
        <fullName evidence="2">Uncharacterized protein</fullName>
    </submittedName>
</protein>
<evidence type="ECO:0000256" key="1">
    <source>
        <dbReference type="SAM" id="SignalP"/>
    </source>
</evidence>
<organism evidence="2 3">
    <name type="scientific">Armillaria solidipes</name>
    <dbReference type="NCBI Taxonomy" id="1076256"/>
    <lineage>
        <taxon>Eukaryota</taxon>
        <taxon>Fungi</taxon>
        <taxon>Dikarya</taxon>
        <taxon>Basidiomycota</taxon>
        <taxon>Agaricomycotina</taxon>
        <taxon>Agaricomycetes</taxon>
        <taxon>Agaricomycetidae</taxon>
        <taxon>Agaricales</taxon>
        <taxon>Marasmiineae</taxon>
        <taxon>Physalacriaceae</taxon>
        <taxon>Armillaria</taxon>
    </lineage>
</organism>
<feature type="chain" id="PRO_5013863911" evidence="1">
    <location>
        <begin position="21"/>
        <end position="126"/>
    </location>
</feature>